<proteinExistence type="predicted"/>
<dbReference type="AlphaFoldDB" id="A0A939EW88"/>
<sequence length="192" mass="21110">MNIYLVRHTQVATAAGICYGRSDVPVAATYPADEAAVRARLAPVLAAGPVMAYASPLSRCRQLAEALVPEQLVFDDRLMEYDFGRWELQPWDALPATELDPWMADFVQVPAPGGETFQALQDRATEFLTEALAAADPNATIVIVSHSALIRSLLCYCLDLPLSRAFRLDIDYGSISKVRHRHGQFNVAYTNG</sequence>
<dbReference type="Proteomes" id="UP000664144">
    <property type="component" value="Unassembled WGS sequence"/>
</dbReference>
<dbReference type="PANTHER" id="PTHR48100">
    <property type="entry name" value="BROAD-SPECIFICITY PHOSPHATASE YOR283W-RELATED"/>
    <property type="match status" value="1"/>
</dbReference>
<dbReference type="GO" id="GO:0016791">
    <property type="term" value="F:phosphatase activity"/>
    <property type="evidence" value="ECO:0007669"/>
    <property type="project" value="TreeGrafter"/>
</dbReference>
<dbReference type="Gene3D" id="3.40.50.1240">
    <property type="entry name" value="Phosphoglycerate mutase-like"/>
    <property type="match status" value="1"/>
</dbReference>
<name>A0A939EW88_9BACT</name>
<organism evidence="1 2">
    <name type="scientific">Hymenobacter telluris</name>
    <dbReference type="NCBI Taxonomy" id="2816474"/>
    <lineage>
        <taxon>Bacteria</taxon>
        <taxon>Pseudomonadati</taxon>
        <taxon>Bacteroidota</taxon>
        <taxon>Cytophagia</taxon>
        <taxon>Cytophagales</taxon>
        <taxon>Hymenobacteraceae</taxon>
        <taxon>Hymenobacter</taxon>
    </lineage>
</organism>
<accession>A0A939EW88</accession>
<dbReference type="EMBL" id="JAFLQZ010000008">
    <property type="protein sequence ID" value="MBO0358979.1"/>
    <property type="molecule type" value="Genomic_DNA"/>
</dbReference>
<dbReference type="SUPFAM" id="SSF53254">
    <property type="entry name" value="Phosphoglycerate mutase-like"/>
    <property type="match status" value="1"/>
</dbReference>
<evidence type="ECO:0000313" key="2">
    <source>
        <dbReference type="Proteomes" id="UP000664144"/>
    </source>
</evidence>
<dbReference type="GO" id="GO:0005737">
    <property type="term" value="C:cytoplasm"/>
    <property type="evidence" value="ECO:0007669"/>
    <property type="project" value="TreeGrafter"/>
</dbReference>
<evidence type="ECO:0000313" key="1">
    <source>
        <dbReference type="EMBL" id="MBO0358979.1"/>
    </source>
</evidence>
<protein>
    <submittedName>
        <fullName evidence="1">Alpha-ribazole phosphatase family protein</fullName>
    </submittedName>
</protein>
<reference evidence="1" key="1">
    <citation type="submission" date="2021-03" db="EMBL/GenBank/DDBJ databases">
        <authorList>
            <person name="Kim M.K."/>
        </authorList>
    </citation>
    <scope>NUCLEOTIDE SEQUENCE</scope>
    <source>
        <strain evidence="1">BT186</strain>
    </source>
</reference>
<dbReference type="PANTHER" id="PTHR48100:SF59">
    <property type="entry name" value="ADENOSYLCOBALAMIN_ALPHA-RIBAZOLE PHOSPHATASE"/>
    <property type="match status" value="1"/>
</dbReference>
<dbReference type="InterPro" id="IPR050275">
    <property type="entry name" value="PGM_Phosphatase"/>
</dbReference>
<dbReference type="Pfam" id="PF00300">
    <property type="entry name" value="His_Phos_1"/>
    <property type="match status" value="1"/>
</dbReference>
<dbReference type="InterPro" id="IPR013078">
    <property type="entry name" value="His_Pase_superF_clade-1"/>
</dbReference>
<keyword evidence="2" id="KW-1185">Reference proteome</keyword>
<dbReference type="CDD" id="cd07067">
    <property type="entry name" value="HP_PGM_like"/>
    <property type="match status" value="1"/>
</dbReference>
<gene>
    <name evidence="1" type="ORF">J0X19_13555</name>
</gene>
<dbReference type="RefSeq" id="WP_206984907.1">
    <property type="nucleotide sequence ID" value="NZ_JAFLQZ010000008.1"/>
</dbReference>
<dbReference type="SMART" id="SM00855">
    <property type="entry name" value="PGAM"/>
    <property type="match status" value="1"/>
</dbReference>
<dbReference type="InterPro" id="IPR029033">
    <property type="entry name" value="His_PPase_superfam"/>
</dbReference>
<comment type="caution">
    <text evidence="1">The sequence shown here is derived from an EMBL/GenBank/DDBJ whole genome shotgun (WGS) entry which is preliminary data.</text>
</comment>